<comment type="caution">
    <text evidence="2">The sequence shown here is derived from an EMBL/GenBank/DDBJ whole genome shotgun (WGS) entry which is preliminary data.</text>
</comment>
<name>A0ABR0B1N0_9CRUS</name>
<keyword evidence="3" id="KW-1185">Reference proteome</keyword>
<protein>
    <submittedName>
        <fullName evidence="2">Uncharacterized protein</fullName>
    </submittedName>
</protein>
<dbReference type="Proteomes" id="UP001234178">
    <property type="component" value="Unassembled WGS sequence"/>
</dbReference>
<sequence length="103" mass="11789">MEILHQTGVANEGEKRGGGGLTVSRKLGVTKQISGHDDTPHNESIEFHLAEADDSMHRLLRLSDNKKLLPLTVKKKERKQIKSKPRDSIHMMKRKVWQAKKRK</sequence>
<evidence type="ECO:0000313" key="3">
    <source>
        <dbReference type="Proteomes" id="UP001234178"/>
    </source>
</evidence>
<proteinExistence type="predicted"/>
<accession>A0ABR0B1N0</accession>
<evidence type="ECO:0000313" key="2">
    <source>
        <dbReference type="EMBL" id="KAK4035519.1"/>
    </source>
</evidence>
<reference evidence="2 3" key="1">
    <citation type="journal article" date="2023" name="Nucleic Acids Res.">
        <title>The hologenome of Daphnia magna reveals possible DNA methylation and microbiome-mediated evolution of the host genome.</title>
        <authorList>
            <person name="Chaturvedi A."/>
            <person name="Li X."/>
            <person name="Dhandapani V."/>
            <person name="Marshall H."/>
            <person name="Kissane S."/>
            <person name="Cuenca-Cambronero M."/>
            <person name="Asole G."/>
            <person name="Calvet F."/>
            <person name="Ruiz-Romero M."/>
            <person name="Marangio P."/>
            <person name="Guigo R."/>
            <person name="Rago D."/>
            <person name="Mirbahai L."/>
            <person name="Eastwood N."/>
            <person name="Colbourne J.K."/>
            <person name="Zhou J."/>
            <person name="Mallon E."/>
            <person name="Orsini L."/>
        </authorList>
    </citation>
    <scope>NUCLEOTIDE SEQUENCE [LARGE SCALE GENOMIC DNA]</scope>
    <source>
        <strain evidence="2">LRV0_1</strain>
    </source>
</reference>
<organism evidence="2 3">
    <name type="scientific">Daphnia magna</name>
    <dbReference type="NCBI Taxonomy" id="35525"/>
    <lineage>
        <taxon>Eukaryota</taxon>
        <taxon>Metazoa</taxon>
        <taxon>Ecdysozoa</taxon>
        <taxon>Arthropoda</taxon>
        <taxon>Crustacea</taxon>
        <taxon>Branchiopoda</taxon>
        <taxon>Diplostraca</taxon>
        <taxon>Cladocera</taxon>
        <taxon>Anomopoda</taxon>
        <taxon>Daphniidae</taxon>
        <taxon>Daphnia</taxon>
    </lineage>
</organism>
<feature type="region of interest" description="Disordered" evidence="1">
    <location>
        <begin position="76"/>
        <end position="103"/>
    </location>
</feature>
<dbReference type="EMBL" id="JAOYFB010000040">
    <property type="protein sequence ID" value="KAK4035519.1"/>
    <property type="molecule type" value="Genomic_DNA"/>
</dbReference>
<feature type="compositionally biased region" description="Basic residues" evidence="1">
    <location>
        <begin position="91"/>
        <end position="103"/>
    </location>
</feature>
<feature type="region of interest" description="Disordered" evidence="1">
    <location>
        <begin position="1"/>
        <end position="24"/>
    </location>
</feature>
<evidence type="ECO:0000256" key="1">
    <source>
        <dbReference type="SAM" id="MobiDB-lite"/>
    </source>
</evidence>
<gene>
    <name evidence="2" type="ORF">OUZ56_027605</name>
</gene>